<feature type="region of interest" description="Disordered" evidence="1">
    <location>
        <begin position="1"/>
        <end position="24"/>
    </location>
</feature>
<evidence type="ECO:0000313" key="3">
    <source>
        <dbReference type="Proteomes" id="UP001242732"/>
    </source>
</evidence>
<proteinExistence type="predicted"/>
<organism evidence="2 3">
    <name type="scientific">Paracidovorax citrulli</name>
    <name type="common">Acidovorax citrulli</name>
    <dbReference type="NCBI Taxonomy" id="80869"/>
    <lineage>
        <taxon>Bacteria</taxon>
        <taxon>Pseudomonadati</taxon>
        <taxon>Pseudomonadota</taxon>
        <taxon>Betaproteobacteria</taxon>
        <taxon>Burkholderiales</taxon>
        <taxon>Comamonadaceae</taxon>
        <taxon>Paracidovorax</taxon>
    </lineage>
</organism>
<protein>
    <submittedName>
        <fullName evidence="2">AvrBs1/Avra family type III secretion system effector</fullName>
    </submittedName>
</protein>
<gene>
    <name evidence="2" type="primary">avrBs1</name>
    <name evidence="2" type="ORF">QRO08_08790</name>
</gene>
<dbReference type="EMBL" id="CP127363">
    <property type="protein sequence ID" value="WIY50645.1"/>
    <property type="molecule type" value="Genomic_DNA"/>
</dbReference>
<name>A0ABY9AV21_PARCI</name>
<evidence type="ECO:0000256" key="1">
    <source>
        <dbReference type="SAM" id="MobiDB-lite"/>
    </source>
</evidence>
<accession>A0ABY9AV21</accession>
<dbReference type="Proteomes" id="UP001242732">
    <property type="component" value="Chromosome"/>
</dbReference>
<reference evidence="2 3" key="1">
    <citation type="submission" date="2023-06" db="EMBL/GenBank/DDBJ databases">
        <authorList>
            <person name="Ham H."/>
            <person name="Park D.S."/>
        </authorList>
    </citation>
    <scope>NUCLEOTIDE SEQUENCE [LARGE SCALE GENOMIC DNA]</scope>
    <source>
        <strain evidence="2 3">KACC 17005</strain>
    </source>
</reference>
<dbReference type="RefSeq" id="WP_267880004.1">
    <property type="nucleotide sequence ID" value="NZ_CP023687.1"/>
</dbReference>
<evidence type="ECO:0000313" key="2">
    <source>
        <dbReference type="EMBL" id="WIY50645.1"/>
    </source>
</evidence>
<sequence length="419" mass="46759">MDSSAGTQADPHVREAPETLPTHPHLRARGRACNRLAPRARIQLEQMLEKKRQVQDVARIYSKASTAAAQGVSVHRAADPVLPRVTRGAEMLQERFANGEAAMIRTLRFSCDQEAAEHFGGSGKTPAKREVDTLANRVLERDIVMTPSCVIAPDAQGSMVSIMERRHRPKWKGLPSLVYLPEQASWGSHHPQLHRRTGFGDIHSFSSNKGFDEEYAKAAPQLSQAARLEMLERKSRPFMKQIPDRPSEGFSHSPQELAREMRMLQAGRPGEILHHNEYCAKLELWDARALEAGASPAVAIATMVEFNLEMSAMARELESEGIDGHALNAFLARQMSWSPDGAVRDLDSTLESLQDIDARERQQILEGICEQLREGISLCTYRFQDQGSRIRTLGSQDFSAEDILQGLRLFLSSKVQHVA</sequence>
<dbReference type="InterPro" id="IPR053508">
    <property type="entry name" value="Pathogen_avirulence"/>
</dbReference>
<dbReference type="NCBIfam" id="NF041307">
    <property type="entry name" value="AvrBs1"/>
    <property type="match status" value="1"/>
</dbReference>
<keyword evidence="3" id="KW-1185">Reference proteome</keyword>